<dbReference type="CDD" id="cd18586">
    <property type="entry name" value="ABC_6TM_PrtD_like"/>
    <property type="match status" value="1"/>
</dbReference>
<feature type="region of interest" description="Disordered" evidence="10">
    <location>
        <begin position="557"/>
        <end position="579"/>
    </location>
</feature>
<gene>
    <name evidence="14" type="ORF">GGQ72_004342</name>
</gene>
<name>A0A7W6LK93_9HYPH</name>
<proteinExistence type="inferred from homology"/>
<comment type="subcellular location">
    <subcellularLocation>
        <location evidence="1">Cell membrane</location>
        <topology evidence="1">Multi-pass membrane protein</topology>
    </subcellularLocation>
</comment>
<dbReference type="PROSITE" id="PS50929">
    <property type="entry name" value="ABC_TM1F"/>
    <property type="match status" value="1"/>
</dbReference>
<dbReference type="GO" id="GO:0005886">
    <property type="term" value="C:plasma membrane"/>
    <property type="evidence" value="ECO:0007669"/>
    <property type="project" value="UniProtKB-SubCell"/>
</dbReference>
<dbReference type="SMART" id="SM00382">
    <property type="entry name" value="AAA"/>
    <property type="match status" value="1"/>
</dbReference>
<accession>A0A7W6LK93</accession>
<dbReference type="GO" id="GO:0005524">
    <property type="term" value="F:ATP binding"/>
    <property type="evidence" value="ECO:0007669"/>
    <property type="project" value="UniProtKB-KW"/>
</dbReference>
<keyword evidence="15" id="KW-1185">Reference proteome</keyword>
<dbReference type="FunFam" id="3.40.50.300:FF:001444">
    <property type="entry name" value="ABC transporter ATP-binding protein"/>
    <property type="match status" value="1"/>
</dbReference>
<evidence type="ECO:0000313" key="15">
    <source>
        <dbReference type="Proteomes" id="UP000519897"/>
    </source>
</evidence>
<dbReference type="InterPro" id="IPR027417">
    <property type="entry name" value="P-loop_NTPase"/>
</dbReference>
<comment type="caution">
    <text evidence="14">The sequence shown here is derived from an EMBL/GenBank/DDBJ whole genome shotgun (WGS) entry which is preliminary data.</text>
</comment>
<dbReference type="GO" id="GO:0016887">
    <property type="term" value="F:ATP hydrolysis activity"/>
    <property type="evidence" value="ECO:0007669"/>
    <property type="project" value="InterPro"/>
</dbReference>
<dbReference type="InterPro" id="IPR036640">
    <property type="entry name" value="ABC1_TM_sf"/>
</dbReference>
<dbReference type="SUPFAM" id="SSF90123">
    <property type="entry name" value="ABC transporter transmembrane region"/>
    <property type="match status" value="1"/>
</dbReference>
<reference evidence="14 15" key="1">
    <citation type="submission" date="2020-08" db="EMBL/GenBank/DDBJ databases">
        <title>Genomic Encyclopedia of Type Strains, Phase IV (KMG-IV): sequencing the most valuable type-strain genomes for metagenomic binning, comparative biology and taxonomic classification.</title>
        <authorList>
            <person name="Goeker M."/>
        </authorList>
    </citation>
    <scope>NUCLEOTIDE SEQUENCE [LARGE SCALE GENOMIC DNA]</scope>
    <source>
        <strain evidence="14 15">DSM 29514</strain>
    </source>
</reference>
<dbReference type="PANTHER" id="PTHR24221:SF248">
    <property type="entry name" value="ABC TRANSPORTER TRANSMEMBRANE REGION"/>
    <property type="match status" value="1"/>
</dbReference>
<dbReference type="PROSITE" id="PS50893">
    <property type="entry name" value="ABC_TRANSPORTER_2"/>
    <property type="match status" value="1"/>
</dbReference>
<dbReference type="NCBIfam" id="TIGR01842">
    <property type="entry name" value="type_I_sec_PrtD"/>
    <property type="match status" value="1"/>
</dbReference>
<dbReference type="GO" id="GO:0030256">
    <property type="term" value="C:type I protein secretion system complex"/>
    <property type="evidence" value="ECO:0007669"/>
    <property type="project" value="InterPro"/>
</dbReference>
<feature type="transmembrane region" description="Helical" evidence="11">
    <location>
        <begin position="53"/>
        <end position="71"/>
    </location>
</feature>
<keyword evidence="9 11" id="KW-0472">Membrane</keyword>
<evidence type="ECO:0000256" key="7">
    <source>
        <dbReference type="ARBA" id="ARBA00022840"/>
    </source>
</evidence>
<dbReference type="InterPro" id="IPR003593">
    <property type="entry name" value="AAA+_ATPase"/>
</dbReference>
<dbReference type="EMBL" id="JACIEC010000011">
    <property type="protein sequence ID" value="MBB4145776.1"/>
    <property type="molecule type" value="Genomic_DNA"/>
</dbReference>
<evidence type="ECO:0000256" key="2">
    <source>
        <dbReference type="ARBA" id="ARBA00005417"/>
    </source>
</evidence>
<dbReference type="Pfam" id="PF00664">
    <property type="entry name" value="ABC_membrane"/>
    <property type="match status" value="1"/>
</dbReference>
<keyword evidence="7 14" id="KW-0067">ATP-binding</keyword>
<feature type="domain" description="ABC transmembrane type-1" evidence="13">
    <location>
        <begin position="18"/>
        <end position="295"/>
    </location>
</feature>
<protein>
    <submittedName>
        <fullName evidence="14">ATP-binding cassette subfamily C protein/ATP-binding cassette subfamily C protein EexD</fullName>
    </submittedName>
</protein>
<dbReference type="InterPro" id="IPR047957">
    <property type="entry name" value="ABC_AprD-like_6TM"/>
</dbReference>
<keyword evidence="5 11" id="KW-0812">Transmembrane</keyword>
<feature type="domain" description="ABC transporter" evidence="12">
    <location>
        <begin position="326"/>
        <end position="562"/>
    </location>
</feature>
<feature type="transmembrane region" description="Helical" evidence="11">
    <location>
        <begin position="155"/>
        <end position="173"/>
    </location>
</feature>
<dbReference type="SUPFAM" id="SSF52540">
    <property type="entry name" value="P-loop containing nucleoside triphosphate hydrolases"/>
    <property type="match status" value="1"/>
</dbReference>
<evidence type="ECO:0000256" key="10">
    <source>
        <dbReference type="SAM" id="MobiDB-lite"/>
    </source>
</evidence>
<keyword evidence="4" id="KW-1003">Cell membrane</keyword>
<dbReference type="Gene3D" id="1.20.1560.10">
    <property type="entry name" value="ABC transporter type 1, transmembrane domain"/>
    <property type="match status" value="1"/>
</dbReference>
<keyword evidence="6" id="KW-0547">Nucleotide-binding</keyword>
<evidence type="ECO:0000256" key="4">
    <source>
        <dbReference type="ARBA" id="ARBA00022475"/>
    </source>
</evidence>
<dbReference type="InterPro" id="IPR039421">
    <property type="entry name" value="Type_1_exporter"/>
</dbReference>
<evidence type="ECO:0000256" key="8">
    <source>
        <dbReference type="ARBA" id="ARBA00022989"/>
    </source>
</evidence>
<dbReference type="InterPro" id="IPR017871">
    <property type="entry name" value="ABC_transporter-like_CS"/>
</dbReference>
<dbReference type="InterPro" id="IPR010128">
    <property type="entry name" value="ATPase_T1SS_PrtD-like"/>
</dbReference>
<keyword evidence="8 11" id="KW-1133">Transmembrane helix</keyword>
<feature type="transmembrane region" description="Helical" evidence="11">
    <location>
        <begin position="12"/>
        <end position="33"/>
    </location>
</feature>
<evidence type="ECO:0000256" key="11">
    <source>
        <dbReference type="SAM" id="Phobius"/>
    </source>
</evidence>
<evidence type="ECO:0000259" key="13">
    <source>
        <dbReference type="PROSITE" id="PS50929"/>
    </source>
</evidence>
<organism evidence="14 15">
    <name type="scientific">Rhizobium rhizoryzae</name>
    <dbReference type="NCBI Taxonomy" id="451876"/>
    <lineage>
        <taxon>Bacteria</taxon>
        <taxon>Pseudomonadati</taxon>
        <taxon>Pseudomonadota</taxon>
        <taxon>Alphaproteobacteria</taxon>
        <taxon>Hyphomicrobiales</taxon>
        <taxon>Rhizobiaceae</taxon>
        <taxon>Rhizobium/Agrobacterium group</taxon>
        <taxon>Rhizobium</taxon>
    </lineage>
</organism>
<comment type="similarity">
    <text evidence="2">Belongs to the ABC transporter superfamily.</text>
</comment>
<evidence type="ECO:0000313" key="14">
    <source>
        <dbReference type="EMBL" id="MBB4145776.1"/>
    </source>
</evidence>
<dbReference type="Proteomes" id="UP000519897">
    <property type="component" value="Unassembled WGS sequence"/>
</dbReference>
<dbReference type="InterPro" id="IPR011527">
    <property type="entry name" value="ABC1_TM_dom"/>
</dbReference>
<dbReference type="PROSITE" id="PS00211">
    <property type="entry name" value="ABC_TRANSPORTER_1"/>
    <property type="match status" value="1"/>
</dbReference>
<dbReference type="InterPro" id="IPR003439">
    <property type="entry name" value="ABC_transporter-like_ATP-bd"/>
</dbReference>
<evidence type="ECO:0000259" key="12">
    <source>
        <dbReference type="PROSITE" id="PS50893"/>
    </source>
</evidence>
<keyword evidence="3" id="KW-0813">Transport</keyword>
<dbReference type="AlphaFoldDB" id="A0A7W6LK93"/>
<dbReference type="GO" id="GO:0034040">
    <property type="term" value="F:ATPase-coupled lipid transmembrane transporter activity"/>
    <property type="evidence" value="ECO:0007669"/>
    <property type="project" value="TreeGrafter"/>
</dbReference>
<feature type="transmembrane region" description="Helical" evidence="11">
    <location>
        <begin position="129"/>
        <end position="149"/>
    </location>
</feature>
<dbReference type="Pfam" id="PF00005">
    <property type="entry name" value="ABC_tran"/>
    <property type="match status" value="1"/>
</dbReference>
<dbReference type="PANTHER" id="PTHR24221">
    <property type="entry name" value="ATP-BINDING CASSETTE SUB-FAMILY B"/>
    <property type="match status" value="1"/>
</dbReference>
<dbReference type="Gene3D" id="3.40.50.300">
    <property type="entry name" value="P-loop containing nucleotide triphosphate hydrolases"/>
    <property type="match status" value="1"/>
</dbReference>
<evidence type="ECO:0000256" key="3">
    <source>
        <dbReference type="ARBA" id="ARBA00022448"/>
    </source>
</evidence>
<evidence type="ECO:0000256" key="1">
    <source>
        <dbReference type="ARBA" id="ARBA00004651"/>
    </source>
</evidence>
<sequence>MKVNPFQQALTTYRTIIVATMIFSIAINVLMFVSPLYMLQVYDRVLHSRSEMTLIMLTVIALAMLALYGLLEWIRSRVLVRAGLRFDEMIAKSVFSRVITSTLKSPQSRSEFALMDIDRLREFLTGSGLIALCDLPWMPIFLAVCFLFHPLIGWIALIGAAIIFAIAIANEFMTKKHLSQATMASQGAMHFSNSTLQNVEVIRALGMEDSLRSRWSFMHRGMLESQAIASDRSGALLSISKFVRMALQTIILGAGAYLALEGAISPGSIIAASIMMGRALQPVDQVVGQWKQFLGARQAYDRLNKIFVEMPEEDEKLPLPAPSGTLHIEQLAVAAPGGKTPLVHSVSMLVNPGEAVAIVGPSGAGKSSLVRALVGVWPPAAGTIRIDGSELQHWDADALGRHLGYLPQSVELFAGTIAENISRFREDANPDDIIEAAKLANVHHLIQNLPDGYDTQIGVGGRSLSGGQRQRVGLARALYGNPSVIILDEPNANLDSEGEEALNQVILKLKQMGKAILFVSHKMSLVAMSDKTLVLAQGRMQGFGATRDLLQPKPAVAAVAQQPAGQGEGGQSQERSAAS</sequence>
<evidence type="ECO:0000256" key="6">
    <source>
        <dbReference type="ARBA" id="ARBA00022741"/>
    </source>
</evidence>
<dbReference type="GO" id="GO:0030253">
    <property type="term" value="P:protein secretion by the type I secretion system"/>
    <property type="evidence" value="ECO:0007669"/>
    <property type="project" value="InterPro"/>
</dbReference>
<dbReference type="RefSeq" id="WP_062553444.1">
    <property type="nucleotide sequence ID" value="NZ_CP049248.1"/>
</dbReference>
<evidence type="ECO:0000256" key="5">
    <source>
        <dbReference type="ARBA" id="ARBA00022692"/>
    </source>
</evidence>
<dbReference type="GO" id="GO:0140359">
    <property type="term" value="F:ABC-type transporter activity"/>
    <property type="evidence" value="ECO:0007669"/>
    <property type="project" value="InterPro"/>
</dbReference>
<evidence type="ECO:0000256" key="9">
    <source>
        <dbReference type="ARBA" id="ARBA00023136"/>
    </source>
</evidence>